<reference evidence="3 4" key="1">
    <citation type="submission" date="2016-06" db="EMBL/GenBank/DDBJ databases">
        <authorList>
            <person name="Kjaerup R.B."/>
            <person name="Dalgaard T.S."/>
            <person name="Juul-Madsen H.R."/>
        </authorList>
    </citation>
    <scope>NUCLEOTIDE SEQUENCE [LARGE SCALE GENOMIC DNA]</scope>
    <source>
        <strain evidence="3 4">ACS1953</strain>
    </source>
</reference>
<feature type="domain" description="YqaJ viral recombinase" evidence="1">
    <location>
        <begin position="92"/>
        <end position="204"/>
    </location>
</feature>
<accession>A0A1A2V8X1</accession>
<dbReference type="EMBL" id="LZHX01000087">
    <property type="protein sequence ID" value="OBF14424.1"/>
    <property type="molecule type" value="Genomic_DNA"/>
</dbReference>
<dbReference type="InterPro" id="IPR011604">
    <property type="entry name" value="PDDEXK-like_dom_sf"/>
</dbReference>
<dbReference type="Proteomes" id="UP000093779">
    <property type="component" value="Unassembled WGS sequence"/>
</dbReference>
<gene>
    <name evidence="3" type="ORF">A5726_25015</name>
</gene>
<dbReference type="InterPro" id="IPR011335">
    <property type="entry name" value="Restrct_endonuc-II-like"/>
</dbReference>
<dbReference type="Pfam" id="PF24623">
    <property type="entry name" value="Phage_zn_bind_8"/>
    <property type="match status" value="1"/>
</dbReference>
<dbReference type="AlphaFoldDB" id="A0A1A2V8X1"/>
<name>A0A1A2V8X1_9MYCO</name>
<dbReference type="InterPro" id="IPR051703">
    <property type="entry name" value="NF-kappa-B_Signaling_Reg"/>
</dbReference>
<evidence type="ECO:0000313" key="3">
    <source>
        <dbReference type="EMBL" id="OBF14424.1"/>
    </source>
</evidence>
<dbReference type="CDD" id="cd22343">
    <property type="entry name" value="PDDEXK_lambda_exonuclease-like"/>
    <property type="match status" value="1"/>
</dbReference>
<evidence type="ECO:0000313" key="4">
    <source>
        <dbReference type="Proteomes" id="UP000093779"/>
    </source>
</evidence>
<dbReference type="PANTHER" id="PTHR46609:SF6">
    <property type="entry name" value="EXONUCLEASE, PHAGE-TYPE_RECB, C-TERMINAL DOMAIN-CONTAINING PROTEIN-RELATED"/>
    <property type="match status" value="1"/>
</dbReference>
<dbReference type="RefSeq" id="WP_019342943.1">
    <property type="nucleotide sequence ID" value="NZ_AGSZ01000005.1"/>
</dbReference>
<dbReference type="InterPro" id="IPR056911">
    <property type="entry name" value="Phage_Znf_bind_put"/>
</dbReference>
<protein>
    <submittedName>
        <fullName evidence="3">Uncharacterized protein</fullName>
    </submittedName>
</protein>
<evidence type="ECO:0000259" key="2">
    <source>
        <dbReference type="Pfam" id="PF24623"/>
    </source>
</evidence>
<dbReference type="InterPro" id="IPR019080">
    <property type="entry name" value="YqaJ_viral_recombinase"/>
</dbReference>
<organism evidence="3 4">
    <name type="scientific">Mycolicibacterium conceptionense</name>
    <dbReference type="NCBI Taxonomy" id="451644"/>
    <lineage>
        <taxon>Bacteria</taxon>
        <taxon>Bacillati</taxon>
        <taxon>Actinomycetota</taxon>
        <taxon>Actinomycetes</taxon>
        <taxon>Mycobacteriales</taxon>
        <taxon>Mycobacteriaceae</taxon>
        <taxon>Mycolicibacterium</taxon>
    </lineage>
</organism>
<dbReference type="Gene3D" id="3.90.320.10">
    <property type="match status" value="1"/>
</dbReference>
<dbReference type="PANTHER" id="PTHR46609">
    <property type="entry name" value="EXONUCLEASE, PHAGE-TYPE/RECB, C-TERMINAL DOMAIN-CONTAINING PROTEIN"/>
    <property type="match status" value="1"/>
</dbReference>
<proteinExistence type="predicted"/>
<dbReference type="Pfam" id="PF09588">
    <property type="entry name" value="YqaJ"/>
    <property type="match status" value="1"/>
</dbReference>
<feature type="domain" description="DNA-binding phage zinc finger" evidence="2">
    <location>
        <begin position="37"/>
        <end position="78"/>
    </location>
</feature>
<dbReference type="SUPFAM" id="SSF52980">
    <property type="entry name" value="Restriction endonuclease-like"/>
    <property type="match status" value="1"/>
</dbReference>
<comment type="caution">
    <text evidence="3">The sequence shown here is derived from an EMBL/GenBank/DDBJ whole genome shotgun (WGS) entry which is preliminary data.</text>
</comment>
<evidence type="ECO:0000259" key="1">
    <source>
        <dbReference type="Pfam" id="PF09588"/>
    </source>
</evidence>
<sequence>MSLEILPNLIQGTDEWIKQRRGMVTASVVDALIATRRLGAIDYDCPSCGAAADNPCIGKRSPAPIKTLHPERAEYARTQNSAIVIEPASNDTSRNLTASLVAERITGFTEPIYINDDMQRGIDDEPIARAKYAEHYAPVAEVGLMVRDDWGFRIGYSPDGLVGDDGLIEIKSRRQKAQVQTIVAGVVPAENMAQIQCGLLVSGRKWLDYISWAGGLPMYVKRVYPDPRWQDAIVKAVRAFEDNAAEMMRIYDESIVGLHPTERIEIIDLIGMGA</sequence>